<evidence type="ECO:0000256" key="2">
    <source>
        <dbReference type="ARBA" id="ARBA00022741"/>
    </source>
</evidence>
<dbReference type="PROSITE" id="PS50011">
    <property type="entry name" value="PROTEIN_KINASE_DOM"/>
    <property type="match status" value="1"/>
</dbReference>
<dbReference type="Proteomes" id="UP000317835">
    <property type="component" value="Plasmid pElP_3"/>
</dbReference>
<evidence type="ECO:0000313" key="8">
    <source>
        <dbReference type="EMBL" id="QDV39551.1"/>
    </source>
</evidence>
<evidence type="ECO:0000256" key="5">
    <source>
        <dbReference type="SAM" id="Phobius"/>
    </source>
</evidence>
<evidence type="ECO:0000313" key="7">
    <source>
        <dbReference type="EMBL" id="QDV39521.1"/>
    </source>
</evidence>
<accession>A0A518HFB3</accession>
<evidence type="ECO:0000256" key="1">
    <source>
        <dbReference type="ARBA" id="ARBA00022679"/>
    </source>
</evidence>
<evidence type="ECO:0000313" key="9">
    <source>
        <dbReference type="Proteomes" id="UP000317835"/>
    </source>
</evidence>
<dbReference type="KEGG" id="tpla:ElP_75220"/>
<evidence type="ECO:0000256" key="4">
    <source>
        <dbReference type="ARBA" id="ARBA00022840"/>
    </source>
</evidence>
<dbReference type="InterPro" id="IPR011009">
    <property type="entry name" value="Kinase-like_dom_sf"/>
</dbReference>
<dbReference type="RefSeq" id="WP_197447212.1">
    <property type="nucleotide sequence ID" value="NZ_CP036429.1"/>
</dbReference>
<dbReference type="InterPro" id="IPR019734">
    <property type="entry name" value="TPR_rpt"/>
</dbReference>
<feature type="domain" description="Protein kinase" evidence="6">
    <location>
        <begin position="134"/>
        <end position="426"/>
    </location>
</feature>
<dbReference type="GO" id="GO:0005524">
    <property type="term" value="F:ATP binding"/>
    <property type="evidence" value="ECO:0007669"/>
    <property type="project" value="UniProtKB-KW"/>
</dbReference>
<dbReference type="EMBL" id="CP036429">
    <property type="protein sequence ID" value="QDV39551.1"/>
    <property type="molecule type" value="Genomic_DNA"/>
</dbReference>
<sequence length="830" mass="89838">MAAADRDLLFGLLALQNGLIDQGQLVAAFQAWTRDKARSLAEHLIDRGDLDAEARSGVEAMVALHLKQHASDAEKSLASLPVGRSTRERLEALKDPDLTATIAHVGSGSGPSEADAEATTTFAVGSTTADGQRFRVLRPHARGGLGAVFVALDGELNREVALKRILDHHADDPTSRQRFLLEAEITGGLEHPGIVPVYGLGAHADGRPYYAMRLIRGDSLKDAIERFYSDGRAEADAGVRSLALRKLLRRFLDVCNAIGYAHSRGVLHRDIKPGNVVVGKHGETLVVDWGLAKPTGRSDPSSCERTLMPFSASGSAETLPGSALGTPAYMSPEQAAGDLDQFGPAIDVYSLGATLYCLLTGKAPFEGDDPGAVLRRVQQGDFPPPRQLDPSTDKALEAVCLKAMALNPADRYPTARALAEDLDRWLADEPVTAWRESISLRARRWARRNRTVAAAATVALVVGLVGLAAVAAVQARANGQLRLANWATNLALVATRKAQAETAAALDQSEESREQAEAAVDFLVEAFRSPDPWLDGRQVKIADVLDRAAERLDKEFAGSQVTRGKLLDALGLTFQGLGLYVKAVDLHSKARDACVSALGPQDPYTLLVCNNLAHAYIFAGRLDEAIPLTETTLAVREEKFGPEHEDTLVSRANLALAYQMTGRTAESIPLFRGTLKTMESTLGPDHDGTLAVRNDLANALMVAGITEEAARLFRLTLELREAKRGPDHPDTLVSRANLAWAYQETGRTAEAIPLYEETLETMEAKPDLGPDHHYTLWCRSSLATAFASVRNWETAERLFQETVDRRRSVDKPDSPFLAGDLAELGRLLLR</sequence>
<dbReference type="InterPro" id="IPR000719">
    <property type="entry name" value="Prot_kinase_dom"/>
</dbReference>
<keyword evidence="2" id="KW-0547">Nucleotide-binding</keyword>
<reference evidence="7 9" key="1">
    <citation type="submission" date="2019-02" db="EMBL/GenBank/DDBJ databases">
        <title>Deep-cultivation of Planctomycetes and their phenomic and genomic characterization uncovers novel biology.</title>
        <authorList>
            <person name="Wiegand S."/>
            <person name="Jogler M."/>
            <person name="Boedeker C."/>
            <person name="Pinto D."/>
            <person name="Vollmers J."/>
            <person name="Rivas-Marin E."/>
            <person name="Kohn T."/>
            <person name="Peeters S.H."/>
            <person name="Heuer A."/>
            <person name="Rast P."/>
            <person name="Oberbeckmann S."/>
            <person name="Bunk B."/>
            <person name="Jeske O."/>
            <person name="Meyerdierks A."/>
            <person name="Storesund J.E."/>
            <person name="Kallscheuer N."/>
            <person name="Luecker S."/>
            <person name="Lage O.M."/>
            <person name="Pohl T."/>
            <person name="Merkel B.J."/>
            <person name="Hornburger P."/>
            <person name="Mueller R.-W."/>
            <person name="Bruemmer F."/>
            <person name="Labrenz M."/>
            <person name="Spormann A.M."/>
            <person name="Op den Camp H."/>
            <person name="Overmann J."/>
            <person name="Amann R."/>
            <person name="Jetten M.S.M."/>
            <person name="Mascher T."/>
            <person name="Medema M.H."/>
            <person name="Devos D.P."/>
            <person name="Kaster A.-K."/>
            <person name="Ovreas L."/>
            <person name="Rohde M."/>
            <person name="Galperin M.Y."/>
            <person name="Jogler C."/>
        </authorList>
    </citation>
    <scope>NUCLEOTIDE SEQUENCE [LARGE SCALE GENOMIC DNA]</scope>
    <source>
        <strain evidence="7 9">ElP</strain>
        <plasmid evidence="7">pElP_3</plasmid>
        <plasmid evidence="9">pelp_3</plasmid>
    </source>
</reference>
<evidence type="ECO:0000256" key="3">
    <source>
        <dbReference type="ARBA" id="ARBA00022777"/>
    </source>
</evidence>
<dbReference type="SUPFAM" id="SSF56112">
    <property type="entry name" value="Protein kinase-like (PK-like)"/>
    <property type="match status" value="1"/>
</dbReference>
<keyword evidence="4" id="KW-0067">ATP-binding</keyword>
<dbReference type="AlphaFoldDB" id="A0A518HFB3"/>
<name>A0A518HFB3_9BACT</name>
<keyword evidence="5" id="KW-0812">Transmembrane</keyword>
<dbReference type="KEGG" id="tpla:ElP_74900"/>
<evidence type="ECO:0000259" key="6">
    <source>
        <dbReference type="PROSITE" id="PS50011"/>
    </source>
</evidence>
<proteinExistence type="predicted"/>
<dbReference type="EC" id="2.7.11.1" evidence="7"/>
<protein>
    <submittedName>
        <fullName evidence="7">Serine/threonine-protein kinase PknD</fullName>
        <ecNumber evidence="7">2.7.11.1</ecNumber>
    </submittedName>
</protein>
<dbReference type="SMART" id="SM00220">
    <property type="entry name" value="S_TKc"/>
    <property type="match status" value="1"/>
</dbReference>
<dbReference type="Pfam" id="PF13374">
    <property type="entry name" value="TPR_10"/>
    <property type="match status" value="1"/>
</dbReference>
<keyword evidence="7" id="KW-0614">Plasmid</keyword>
<dbReference type="Gene3D" id="1.25.40.10">
    <property type="entry name" value="Tetratricopeptide repeat domain"/>
    <property type="match status" value="2"/>
</dbReference>
<dbReference type="SUPFAM" id="SSF48452">
    <property type="entry name" value="TPR-like"/>
    <property type="match status" value="2"/>
</dbReference>
<keyword evidence="3 7" id="KW-0418">Kinase</keyword>
<dbReference type="GO" id="GO:0004674">
    <property type="term" value="F:protein serine/threonine kinase activity"/>
    <property type="evidence" value="ECO:0007669"/>
    <property type="project" value="UniProtKB-EC"/>
</dbReference>
<dbReference type="InterPro" id="IPR011990">
    <property type="entry name" value="TPR-like_helical_dom_sf"/>
</dbReference>
<keyword evidence="5" id="KW-1133">Transmembrane helix</keyword>
<dbReference type="EMBL" id="CP036429">
    <property type="protein sequence ID" value="QDV39521.1"/>
    <property type="molecule type" value="Genomic_DNA"/>
</dbReference>
<dbReference type="CDD" id="cd14014">
    <property type="entry name" value="STKc_PknB_like"/>
    <property type="match status" value="1"/>
</dbReference>
<dbReference type="PROSITE" id="PS00108">
    <property type="entry name" value="PROTEIN_KINASE_ST"/>
    <property type="match status" value="1"/>
</dbReference>
<dbReference type="PANTHER" id="PTHR43289">
    <property type="entry name" value="MITOGEN-ACTIVATED PROTEIN KINASE KINASE KINASE 20-RELATED"/>
    <property type="match status" value="1"/>
</dbReference>
<dbReference type="Gene3D" id="1.10.510.10">
    <property type="entry name" value="Transferase(Phosphotransferase) domain 1"/>
    <property type="match status" value="1"/>
</dbReference>
<dbReference type="InterPro" id="IPR008271">
    <property type="entry name" value="Ser/Thr_kinase_AS"/>
</dbReference>
<dbReference type="SMART" id="SM00028">
    <property type="entry name" value="TPR"/>
    <property type="match status" value="5"/>
</dbReference>
<dbReference type="Pfam" id="PF13424">
    <property type="entry name" value="TPR_12"/>
    <property type="match status" value="2"/>
</dbReference>
<organism evidence="7 9">
    <name type="scientific">Tautonia plasticadhaerens</name>
    <dbReference type="NCBI Taxonomy" id="2527974"/>
    <lineage>
        <taxon>Bacteria</taxon>
        <taxon>Pseudomonadati</taxon>
        <taxon>Planctomycetota</taxon>
        <taxon>Planctomycetia</taxon>
        <taxon>Isosphaerales</taxon>
        <taxon>Isosphaeraceae</taxon>
        <taxon>Tautonia</taxon>
    </lineage>
</organism>
<keyword evidence="9" id="KW-1185">Reference proteome</keyword>
<feature type="transmembrane region" description="Helical" evidence="5">
    <location>
        <begin position="451"/>
        <end position="473"/>
    </location>
</feature>
<dbReference type="Pfam" id="PF00069">
    <property type="entry name" value="Pkinase"/>
    <property type="match status" value="1"/>
</dbReference>
<keyword evidence="5" id="KW-0472">Membrane</keyword>
<dbReference type="Gene3D" id="3.30.200.20">
    <property type="entry name" value="Phosphorylase Kinase, domain 1"/>
    <property type="match status" value="1"/>
</dbReference>
<geneLocation type="plasmid" evidence="9">
    <name>pelp_3</name>
</geneLocation>
<dbReference type="PANTHER" id="PTHR43289:SF6">
    <property type="entry name" value="SERINE_THREONINE-PROTEIN KINASE NEKL-3"/>
    <property type="match status" value="1"/>
</dbReference>
<keyword evidence="1 7" id="KW-0808">Transferase</keyword>
<geneLocation type="plasmid" evidence="7">
    <name>pElP_3</name>
</geneLocation>
<gene>
    <name evidence="7" type="primary">pknD_1</name>
    <name evidence="8" type="synonym">pknD_2</name>
    <name evidence="7" type="ORF">ElP_74900</name>
    <name evidence="8" type="ORF">ElP_75220</name>
</gene>